<accession>A0A833J778</accession>
<dbReference type="AlphaFoldDB" id="A0A833J778"/>
<proteinExistence type="predicted"/>
<organism evidence="1 2">
    <name type="scientific">Methylorubrum populi</name>
    <dbReference type="NCBI Taxonomy" id="223967"/>
    <lineage>
        <taxon>Bacteria</taxon>
        <taxon>Pseudomonadati</taxon>
        <taxon>Pseudomonadota</taxon>
        <taxon>Alphaproteobacteria</taxon>
        <taxon>Hyphomicrobiales</taxon>
        <taxon>Methylobacteriaceae</taxon>
        <taxon>Methylorubrum</taxon>
    </lineage>
</organism>
<evidence type="ECO:0000313" key="2">
    <source>
        <dbReference type="Proteomes" id="UP000469949"/>
    </source>
</evidence>
<dbReference type="Proteomes" id="UP000469949">
    <property type="component" value="Unassembled WGS sequence"/>
</dbReference>
<comment type="caution">
    <text evidence="1">The sequence shown here is derived from an EMBL/GenBank/DDBJ whole genome shotgun (WGS) entry which is preliminary data.</text>
</comment>
<evidence type="ECO:0000313" key="1">
    <source>
        <dbReference type="EMBL" id="KAB7785983.1"/>
    </source>
</evidence>
<sequence length="87" mass="9610">MTSRVIDMRLRKLERQASQNALSHLSDAQLNAQIGETLLAMAAPYGGDVRAMIEDMRAGSDPTDHDLAGQVEHLVNNLREMSLPPLR</sequence>
<dbReference type="RefSeq" id="WP_152276442.1">
    <property type="nucleotide sequence ID" value="NZ_WEKV01000008.1"/>
</dbReference>
<reference evidence="1 2" key="1">
    <citation type="submission" date="2019-10" db="EMBL/GenBank/DDBJ databases">
        <title>Draft Genome Sequence of the Caffeine Degrading Methylotroph Methylorubrum populi PINKEL.</title>
        <authorList>
            <person name="Dawson S.C."/>
            <person name="Zhang X."/>
            <person name="Wright M.E."/>
            <person name="Sharma G."/>
            <person name="Langner J.T."/>
            <person name="Ditty J.L."/>
            <person name="Subuyuj G.A."/>
        </authorList>
    </citation>
    <scope>NUCLEOTIDE SEQUENCE [LARGE SCALE GENOMIC DNA]</scope>
    <source>
        <strain evidence="1 2">Pinkel</strain>
    </source>
</reference>
<protein>
    <submittedName>
        <fullName evidence="1">Uncharacterized protein</fullName>
    </submittedName>
</protein>
<name>A0A833J778_9HYPH</name>
<gene>
    <name evidence="1" type="ORF">F8B43_1384</name>
</gene>
<dbReference type="EMBL" id="WEKV01000008">
    <property type="protein sequence ID" value="KAB7785983.1"/>
    <property type="molecule type" value="Genomic_DNA"/>
</dbReference>